<evidence type="ECO:0000313" key="4">
    <source>
        <dbReference type="Proteomes" id="UP000053342"/>
    </source>
</evidence>
<proteinExistence type="predicted"/>
<sequence length="653" mass="73146">MIPKNILRLCQSGVSVSAELAKNPTLSAHEAAEQLFHHDIEDEKVTKKVALDDETEEDLNQALACGRWGTAEPSKLFLRIFHDVLCTLEKNPLAGVCSPSLMGSTGVCPLTIIAPIPDICRHMSNVIARAEEEVFLATNFWMHSEPTMLITNSIKELNRKAVALNKRMVVKIIYDRGSPKQATQFIHNHLVVEPKTYADPNGPIRLPHPNDIPNIDLEVINYHQPVFGTFHCKFMIADRRIAIIQSNNIQDNDNLEMMSQWEGPIVDSFYDMALISWHNAMRPPLPRLDRPASGQPTPTFDSDSYATLFDQSGNLKEVYHPTETMPHGHENLRDLAEDGSQTRMPMHTSSDPHYDPDIKSEVLRATASMHPRQGERRIDAVTRLLNTTIQKDTKASAPDISPADAMTPFIPLPRHDPVPMAMVCREPCGKPGKGSLHTPQDEAFASALRHAERSVFIQTPNLNAEDLIPEIVKACRRGVHVEYWYCLGYNDAGELLPGQNGHNEMIAHGFYEELEQQYHQNLDIHAYVAKDQVHPIHNKFKKRSCHIKIMLVDGHIAIQGNGNQDTQSWYHSQEINVMCDSALIVGKWMEGLRQNENTHVYGKVEKDGPDSGCWKDPQTGRQAEGAIGVDPGKFAWARGFIGAVQRVRGVGGF</sequence>
<dbReference type="Pfam" id="PF13091">
    <property type="entry name" value="PLDc_2"/>
    <property type="match status" value="1"/>
</dbReference>
<dbReference type="OrthoDB" id="9997422at2759"/>
<feature type="domain" description="PLD phosphodiesterase" evidence="2">
    <location>
        <begin position="226"/>
        <end position="253"/>
    </location>
</feature>
<dbReference type="GO" id="GO:0030572">
    <property type="term" value="F:phosphatidyltransferase activity"/>
    <property type="evidence" value="ECO:0007669"/>
    <property type="project" value="UniProtKB-ARBA"/>
</dbReference>
<evidence type="ECO:0000256" key="1">
    <source>
        <dbReference type="SAM" id="MobiDB-lite"/>
    </source>
</evidence>
<dbReference type="VEuPathDB" id="FungiDB:PV06_07037"/>
<dbReference type="STRING" id="215243.A0A0D2ANG2"/>
<protein>
    <recommendedName>
        <fullName evidence="2">PLD phosphodiesterase domain-containing protein</fullName>
    </recommendedName>
</protein>
<dbReference type="RefSeq" id="XP_016261702.1">
    <property type="nucleotide sequence ID" value="XM_016408222.1"/>
</dbReference>
<dbReference type="HOGENOM" id="CLU_008053_1_0_1"/>
<dbReference type="GeneID" id="27359111"/>
<dbReference type="SUPFAM" id="SSF56024">
    <property type="entry name" value="Phospholipase D/nuclease"/>
    <property type="match status" value="2"/>
</dbReference>
<dbReference type="Gene3D" id="3.30.870.10">
    <property type="entry name" value="Endonuclease Chain A"/>
    <property type="match status" value="2"/>
</dbReference>
<feature type="region of interest" description="Disordered" evidence="1">
    <location>
        <begin position="603"/>
        <end position="626"/>
    </location>
</feature>
<dbReference type="InterPro" id="IPR001736">
    <property type="entry name" value="PLipase_D/transphosphatidylase"/>
</dbReference>
<evidence type="ECO:0000259" key="2">
    <source>
        <dbReference type="PROSITE" id="PS50035"/>
    </source>
</evidence>
<name>A0A0D2ANG2_9EURO</name>
<dbReference type="InterPro" id="IPR025202">
    <property type="entry name" value="PLD-like_dom"/>
</dbReference>
<evidence type="ECO:0000313" key="3">
    <source>
        <dbReference type="EMBL" id="KIW41486.1"/>
    </source>
</evidence>
<organism evidence="3 4">
    <name type="scientific">Exophiala oligosperma</name>
    <dbReference type="NCBI Taxonomy" id="215243"/>
    <lineage>
        <taxon>Eukaryota</taxon>
        <taxon>Fungi</taxon>
        <taxon>Dikarya</taxon>
        <taxon>Ascomycota</taxon>
        <taxon>Pezizomycotina</taxon>
        <taxon>Eurotiomycetes</taxon>
        <taxon>Chaetothyriomycetidae</taxon>
        <taxon>Chaetothyriales</taxon>
        <taxon>Herpotrichiellaceae</taxon>
        <taxon>Exophiala</taxon>
    </lineage>
</organism>
<dbReference type="PANTHER" id="PTHR21248:SF22">
    <property type="entry name" value="PHOSPHOLIPASE D"/>
    <property type="match status" value="1"/>
</dbReference>
<dbReference type="GO" id="GO:0032049">
    <property type="term" value="P:cardiolipin biosynthetic process"/>
    <property type="evidence" value="ECO:0007669"/>
    <property type="project" value="UniProtKB-ARBA"/>
</dbReference>
<dbReference type="EMBL" id="KN847337">
    <property type="protein sequence ID" value="KIW41486.1"/>
    <property type="molecule type" value="Genomic_DNA"/>
</dbReference>
<dbReference type="CDD" id="cd00138">
    <property type="entry name" value="PLDc_SF"/>
    <property type="match status" value="2"/>
</dbReference>
<keyword evidence="4" id="KW-1185">Reference proteome</keyword>
<dbReference type="PANTHER" id="PTHR21248">
    <property type="entry name" value="CARDIOLIPIN SYNTHASE"/>
    <property type="match status" value="1"/>
</dbReference>
<accession>A0A0D2ANG2</accession>
<reference evidence="3 4" key="1">
    <citation type="submission" date="2015-01" db="EMBL/GenBank/DDBJ databases">
        <title>The Genome Sequence of Exophiala oligosperma CBS72588.</title>
        <authorList>
            <consortium name="The Broad Institute Genomics Platform"/>
            <person name="Cuomo C."/>
            <person name="de Hoog S."/>
            <person name="Gorbushina A."/>
            <person name="Stielow B."/>
            <person name="Teixiera M."/>
            <person name="Abouelleil A."/>
            <person name="Chapman S.B."/>
            <person name="Priest M."/>
            <person name="Young S.K."/>
            <person name="Wortman J."/>
            <person name="Nusbaum C."/>
            <person name="Birren B."/>
        </authorList>
    </citation>
    <scope>NUCLEOTIDE SEQUENCE [LARGE SCALE GENOMIC DNA]</scope>
    <source>
        <strain evidence="3 4">CBS 72588</strain>
    </source>
</reference>
<dbReference type="AlphaFoldDB" id="A0A0D2ANG2"/>
<gene>
    <name evidence="3" type="ORF">PV06_07037</name>
</gene>
<dbReference type="Proteomes" id="UP000053342">
    <property type="component" value="Unassembled WGS sequence"/>
</dbReference>
<dbReference type="PROSITE" id="PS50035">
    <property type="entry name" value="PLD"/>
    <property type="match status" value="1"/>
</dbReference>